<dbReference type="STRING" id="1108045.GORHZ_083_00160"/>
<accession>K6WD03</accession>
<dbReference type="InterPro" id="IPR029058">
    <property type="entry name" value="AB_hydrolase_fold"/>
</dbReference>
<reference evidence="2 3" key="1">
    <citation type="submission" date="2012-08" db="EMBL/GenBank/DDBJ databases">
        <title>Whole genome shotgun sequence of Gordonia rhizosphera NBRC 16068.</title>
        <authorList>
            <person name="Takarada H."/>
            <person name="Isaki S."/>
            <person name="Hosoyama A."/>
            <person name="Tsuchikane K."/>
            <person name="Katsumata H."/>
            <person name="Baba S."/>
            <person name="Ohji S."/>
            <person name="Yamazaki S."/>
            <person name="Fujita N."/>
        </authorList>
    </citation>
    <scope>NUCLEOTIDE SEQUENCE [LARGE SCALE GENOMIC DNA]</scope>
    <source>
        <strain evidence="2 3">NBRC 16068</strain>
    </source>
</reference>
<dbReference type="InterPro" id="IPR000073">
    <property type="entry name" value="AB_hydrolase_1"/>
</dbReference>
<dbReference type="Pfam" id="PF12697">
    <property type="entry name" value="Abhydrolase_6"/>
    <property type="match status" value="1"/>
</dbReference>
<dbReference type="Proteomes" id="UP000008363">
    <property type="component" value="Unassembled WGS sequence"/>
</dbReference>
<dbReference type="GO" id="GO:0003824">
    <property type="term" value="F:catalytic activity"/>
    <property type="evidence" value="ECO:0007669"/>
    <property type="project" value="UniProtKB-ARBA"/>
</dbReference>
<dbReference type="Gene3D" id="3.40.50.1820">
    <property type="entry name" value="alpha/beta hydrolase"/>
    <property type="match status" value="1"/>
</dbReference>
<feature type="domain" description="AB hydrolase-1" evidence="1">
    <location>
        <begin position="74"/>
        <end position="317"/>
    </location>
</feature>
<comment type="caution">
    <text evidence="2">The sequence shown here is derived from an EMBL/GenBank/DDBJ whole genome shotgun (WGS) entry which is preliminary data.</text>
</comment>
<dbReference type="AlphaFoldDB" id="K6WD03"/>
<dbReference type="PANTHER" id="PTHR46438">
    <property type="entry name" value="ALPHA/BETA-HYDROLASES SUPERFAMILY PROTEIN"/>
    <property type="match status" value="1"/>
</dbReference>
<dbReference type="PANTHER" id="PTHR46438:SF2">
    <property type="entry name" value="ALPHA_BETA-HYDROLASES SUPERFAMILY PROTEIN"/>
    <property type="match status" value="1"/>
</dbReference>
<protein>
    <recommendedName>
        <fullName evidence="1">AB hydrolase-1 domain-containing protein</fullName>
    </recommendedName>
</protein>
<gene>
    <name evidence="2" type="ORF">GORHZ_083_00160</name>
</gene>
<name>K6WD03_9ACTN</name>
<evidence type="ECO:0000259" key="1">
    <source>
        <dbReference type="Pfam" id="PF12697"/>
    </source>
</evidence>
<keyword evidence="3" id="KW-1185">Reference proteome</keyword>
<evidence type="ECO:0000313" key="3">
    <source>
        <dbReference type="Proteomes" id="UP000008363"/>
    </source>
</evidence>
<evidence type="ECO:0000313" key="2">
    <source>
        <dbReference type="EMBL" id="GAB90072.1"/>
    </source>
</evidence>
<sequence length="338" mass="37822">MARHRVGMNGMSAQMKRNATTYREQSAWRDLQEFLPERLRMIDDDDLPTEEFWSWQGHEIHLDRYPNPDAPAKVILHHGVGTNGRQMNLILGKTLAERGWEVTSIDNLGYGMTRVAKGSTPGYTDWVQMVTDYLAFERSKDDRPIVLYGLSAGGMLTYHVAAHAPRGTVSGIVGMTFLDPRDKDVWRGLVHDQFVATVGTKAIELLAKTPLRTMPYPMKLAAKMSALCNDKGALKVFFADKTSAGNSAALKFFDEFRTYVPDVEPRDFDVCPVLLTQPAEDHWSPVEFSAPVLDPITKVPVRTVMLENAGHFPLEEPGLTQMQDAVDAFVREVAVTKV</sequence>
<proteinExistence type="predicted"/>
<organism evidence="2 3">
    <name type="scientific">Gordonia rhizosphera NBRC 16068</name>
    <dbReference type="NCBI Taxonomy" id="1108045"/>
    <lineage>
        <taxon>Bacteria</taxon>
        <taxon>Bacillati</taxon>
        <taxon>Actinomycetota</taxon>
        <taxon>Actinomycetes</taxon>
        <taxon>Mycobacteriales</taxon>
        <taxon>Gordoniaceae</taxon>
        <taxon>Gordonia</taxon>
    </lineage>
</organism>
<dbReference type="SUPFAM" id="SSF53474">
    <property type="entry name" value="alpha/beta-Hydrolases"/>
    <property type="match status" value="1"/>
</dbReference>
<dbReference type="eggNOG" id="COG2267">
    <property type="taxonomic scope" value="Bacteria"/>
</dbReference>
<dbReference type="EMBL" id="BAHC01000083">
    <property type="protein sequence ID" value="GAB90072.1"/>
    <property type="molecule type" value="Genomic_DNA"/>
</dbReference>